<sequence>MHKVTNICSRSSEEKAPILHKAASQIFVSVLKTIHGFCTTCQINAGIISKLNYQHVAPQEKV</sequence>
<protein>
    <submittedName>
        <fullName evidence="1">Uncharacterized protein</fullName>
    </submittedName>
</protein>
<proteinExistence type="predicted"/>
<dbReference type="EMBL" id="HACG01016912">
    <property type="protein sequence ID" value="CEK63777.1"/>
    <property type="molecule type" value="Transcribed_RNA"/>
</dbReference>
<gene>
    <name evidence="1" type="primary">ORF49442</name>
</gene>
<dbReference type="AlphaFoldDB" id="A0A0B6Z5W8"/>
<evidence type="ECO:0000313" key="1">
    <source>
        <dbReference type="EMBL" id="CEK63777.1"/>
    </source>
</evidence>
<name>A0A0B6Z5W8_9EUPU</name>
<organism evidence="1">
    <name type="scientific">Arion vulgaris</name>
    <dbReference type="NCBI Taxonomy" id="1028688"/>
    <lineage>
        <taxon>Eukaryota</taxon>
        <taxon>Metazoa</taxon>
        <taxon>Spiralia</taxon>
        <taxon>Lophotrochozoa</taxon>
        <taxon>Mollusca</taxon>
        <taxon>Gastropoda</taxon>
        <taxon>Heterobranchia</taxon>
        <taxon>Euthyneura</taxon>
        <taxon>Panpulmonata</taxon>
        <taxon>Eupulmonata</taxon>
        <taxon>Stylommatophora</taxon>
        <taxon>Helicina</taxon>
        <taxon>Arionoidea</taxon>
        <taxon>Arionidae</taxon>
        <taxon>Arion</taxon>
    </lineage>
</organism>
<accession>A0A0B6Z5W8</accession>
<reference evidence="1" key="1">
    <citation type="submission" date="2014-12" db="EMBL/GenBank/DDBJ databases">
        <title>Insight into the proteome of Arion vulgaris.</title>
        <authorList>
            <person name="Aradska J."/>
            <person name="Bulat T."/>
            <person name="Smidak R."/>
            <person name="Sarate P."/>
            <person name="Gangsoo J."/>
            <person name="Sialana F."/>
            <person name="Bilban M."/>
            <person name="Lubec G."/>
        </authorList>
    </citation>
    <scope>NUCLEOTIDE SEQUENCE</scope>
    <source>
        <tissue evidence="1">Skin</tissue>
    </source>
</reference>